<dbReference type="Proteomes" id="UP001163046">
    <property type="component" value="Unassembled WGS sequence"/>
</dbReference>
<dbReference type="OrthoDB" id="6009397at2759"/>
<evidence type="ECO:0000313" key="1">
    <source>
        <dbReference type="EMBL" id="KAJ7370045.1"/>
    </source>
</evidence>
<evidence type="ECO:0000313" key="2">
    <source>
        <dbReference type="Proteomes" id="UP001163046"/>
    </source>
</evidence>
<organism evidence="1 2">
    <name type="scientific">Desmophyllum pertusum</name>
    <dbReference type="NCBI Taxonomy" id="174260"/>
    <lineage>
        <taxon>Eukaryota</taxon>
        <taxon>Metazoa</taxon>
        <taxon>Cnidaria</taxon>
        <taxon>Anthozoa</taxon>
        <taxon>Hexacorallia</taxon>
        <taxon>Scleractinia</taxon>
        <taxon>Caryophylliina</taxon>
        <taxon>Caryophylliidae</taxon>
        <taxon>Desmophyllum</taxon>
    </lineage>
</organism>
<reference evidence="1" key="1">
    <citation type="submission" date="2023-01" db="EMBL/GenBank/DDBJ databases">
        <title>Genome assembly of the deep-sea coral Lophelia pertusa.</title>
        <authorList>
            <person name="Herrera S."/>
            <person name="Cordes E."/>
        </authorList>
    </citation>
    <scope>NUCLEOTIDE SEQUENCE</scope>
    <source>
        <strain evidence="1">USNM1676648</strain>
        <tissue evidence="1">Polyp</tissue>
    </source>
</reference>
<sequence length="214" mass="24183">MTSCLVDLSSIFNQMAICLRNPVTLTTKIEIEERNFKSEDVLVLHGTEAKDGNISWQDITQNAIINVATKEVSIEVQRFSLIANLLTVARIRTKEVVSRLNLSPFNYTMSVLFKDDSFELALVFMSQEIFHEPYYVKHDASALVQLGKDGFRLVCSTDGPTDKRIYNNESLQVSVCLGEDYELSDKQQSSFDVTVESQCLVEHRTCHQASTESD</sequence>
<dbReference type="EMBL" id="MU826874">
    <property type="protein sequence ID" value="KAJ7370045.1"/>
    <property type="molecule type" value="Genomic_DNA"/>
</dbReference>
<name>A0A9W9YVA7_9CNID</name>
<keyword evidence="2" id="KW-1185">Reference proteome</keyword>
<dbReference type="AlphaFoldDB" id="A0A9W9YVA7"/>
<accession>A0A9W9YVA7</accession>
<gene>
    <name evidence="1" type="ORF">OS493_034488</name>
</gene>
<proteinExistence type="predicted"/>
<comment type="caution">
    <text evidence="1">The sequence shown here is derived from an EMBL/GenBank/DDBJ whole genome shotgun (WGS) entry which is preliminary data.</text>
</comment>
<protein>
    <submittedName>
        <fullName evidence="1">Uncharacterized protein</fullName>
    </submittedName>
</protein>